<evidence type="ECO:0000256" key="2">
    <source>
        <dbReference type="ARBA" id="ARBA00022840"/>
    </source>
</evidence>
<dbReference type="PRINTS" id="PR01590">
    <property type="entry name" value="HTHFIS"/>
</dbReference>
<keyword evidence="1" id="KW-0547">Nucleotide-binding</keyword>
<proteinExistence type="predicted"/>
<dbReference type="KEGG" id="pbp:STSP1_01130"/>
<reference evidence="10" key="1">
    <citation type="submission" date="2017-04" db="EMBL/GenBank/DDBJ databases">
        <title>Comparative genomics and description of representatives of a novel lineage of planctomycetes thriving in anoxic sediments.</title>
        <authorList>
            <person name="Spring S."/>
            <person name="Bunk B."/>
            <person name="Sproer C."/>
        </authorList>
    </citation>
    <scope>NUCLEOTIDE SEQUENCE [LARGE SCALE GENOMIC DNA]</scope>
    <source>
        <strain evidence="10">ST-PulAB-D4</strain>
    </source>
</reference>
<organism evidence="9 10">
    <name type="scientific">Sedimentisphaera salicampi</name>
    <dbReference type="NCBI Taxonomy" id="1941349"/>
    <lineage>
        <taxon>Bacteria</taxon>
        <taxon>Pseudomonadati</taxon>
        <taxon>Planctomycetota</taxon>
        <taxon>Phycisphaerae</taxon>
        <taxon>Sedimentisphaerales</taxon>
        <taxon>Sedimentisphaeraceae</taxon>
        <taxon>Sedimentisphaera</taxon>
    </lineage>
</organism>
<dbReference type="EMBL" id="CP021023">
    <property type="protein sequence ID" value="ARN56740.1"/>
    <property type="molecule type" value="Genomic_DNA"/>
</dbReference>
<dbReference type="PROSITE" id="PS00688">
    <property type="entry name" value="SIGMA54_INTERACT_3"/>
    <property type="match status" value="1"/>
</dbReference>
<evidence type="ECO:0000259" key="7">
    <source>
        <dbReference type="PROSITE" id="PS50045"/>
    </source>
</evidence>
<sequence length="463" mass="51195">MKDRGITVLIVDENSRRAERVGSLLEGLCERVYYAQSAEDAANVMNRVKAPLVLTDMMAGAEIDGFELIKGLKRQYRAARFVMLASSASIDACKQAIWLGAYDFLERPVTRESLEKLFEGLNKSFSLSAPDPIQAARSGQAGSDRSFYFEGVKSKSPAMRHIYKVISKAAPTNLSVLIEGESGTGKELTARAIHMNSNRAGNEFRPINCAGLNESLLESELFGHVKGAFTGAATDRKGLFEVGDKGTLFLDEIGDMPMSMQAKLLRVLEDGIIIPVGSNKPVRVDVRVVSATNCDLSKLVEQKKFREDLYFRIKGVSIVLPPLRSRQEDIPDLLYYFLEQACSELGVDTKDISKNCMDILLSYPWPGNIRELRNVVRTMALMSESDVIEPGDVPPEVNSMPKLSSPKPEAEPKLLAGQSLEEIEKQAIQSTLEMTEGNREKASSILGIGERTLYRKIKEYGLN</sequence>
<dbReference type="SUPFAM" id="SSF52540">
    <property type="entry name" value="P-loop containing nucleoside triphosphate hydrolases"/>
    <property type="match status" value="1"/>
</dbReference>
<dbReference type="FunFam" id="3.40.50.300:FF:000006">
    <property type="entry name" value="DNA-binding transcriptional regulator NtrC"/>
    <property type="match status" value="1"/>
</dbReference>
<keyword evidence="10" id="KW-1185">Reference proteome</keyword>
<dbReference type="SMART" id="SM00448">
    <property type="entry name" value="REC"/>
    <property type="match status" value="1"/>
</dbReference>
<dbReference type="GO" id="GO:0043565">
    <property type="term" value="F:sequence-specific DNA binding"/>
    <property type="evidence" value="ECO:0007669"/>
    <property type="project" value="InterPro"/>
</dbReference>
<dbReference type="InterPro" id="IPR002197">
    <property type="entry name" value="HTH_Fis"/>
</dbReference>
<keyword evidence="5" id="KW-0597">Phosphoprotein</keyword>
<dbReference type="PANTHER" id="PTHR32071">
    <property type="entry name" value="TRANSCRIPTIONAL REGULATORY PROTEIN"/>
    <property type="match status" value="1"/>
</dbReference>
<dbReference type="SUPFAM" id="SSF52172">
    <property type="entry name" value="CheY-like"/>
    <property type="match status" value="1"/>
</dbReference>
<keyword evidence="4" id="KW-0804">Transcription</keyword>
<protein>
    <submittedName>
        <fullName evidence="9">Transcriptional regulatory protein ZraR</fullName>
    </submittedName>
</protein>
<feature type="domain" description="Response regulatory" evidence="8">
    <location>
        <begin position="7"/>
        <end position="122"/>
    </location>
</feature>
<evidence type="ECO:0000259" key="8">
    <source>
        <dbReference type="PROSITE" id="PS50110"/>
    </source>
</evidence>
<dbReference type="InterPro" id="IPR011006">
    <property type="entry name" value="CheY-like_superfamily"/>
</dbReference>
<keyword evidence="2" id="KW-0067">ATP-binding</keyword>
<dbReference type="GO" id="GO:0006355">
    <property type="term" value="P:regulation of DNA-templated transcription"/>
    <property type="evidence" value="ECO:0007669"/>
    <property type="project" value="InterPro"/>
</dbReference>
<dbReference type="InterPro" id="IPR009057">
    <property type="entry name" value="Homeodomain-like_sf"/>
</dbReference>
<dbReference type="PANTHER" id="PTHR32071:SF122">
    <property type="entry name" value="SIGMA FACTOR"/>
    <property type="match status" value="1"/>
</dbReference>
<dbReference type="RefSeq" id="WP_085755426.1">
    <property type="nucleotide sequence ID" value="NZ_CP021023.1"/>
</dbReference>
<accession>A0A1W6LLR5</accession>
<dbReference type="Pfam" id="PF25601">
    <property type="entry name" value="AAA_lid_14"/>
    <property type="match status" value="1"/>
</dbReference>
<evidence type="ECO:0000256" key="1">
    <source>
        <dbReference type="ARBA" id="ARBA00022741"/>
    </source>
</evidence>
<dbReference type="Gene3D" id="3.40.50.300">
    <property type="entry name" value="P-loop containing nucleotide triphosphate hydrolases"/>
    <property type="match status" value="1"/>
</dbReference>
<dbReference type="SUPFAM" id="SSF46689">
    <property type="entry name" value="Homeodomain-like"/>
    <property type="match status" value="1"/>
</dbReference>
<dbReference type="InterPro" id="IPR001789">
    <property type="entry name" value="Sig_transdc_resp-reg_receiver"/>
</dbReference>
<dbReference type="SMART" id="SM00382">
    <property type="entry name" value="AAA"/>
    <property type="match status" value="1"/>
</dbReference>
<dbReference type="PROSITE" id="PS50045">
    <property type="entry name" value="SIGMA54_INTERACT_4"/>
    <property type="match status" value="1"/>
</dbReference>
<feature type="modified residue" description="4-aspartylphosphate" evidence="5">
    <location>
        <position position="56"/>
    </location>
</feature>
<dbReference type="CDD" id="cd00156">
    <property type="entry name" value="REC"/>
    <property type="match status" value="1"/>
</dbReference>
<dbReference type="PROSITE" id="PS50110">
    <property type="entry name" value="RESPONSE_REGULATORY"/>
    <property type="match status" value="1"/>
</dbReference>
<dbReference type="STRING" id="1941349.STSP1_01130"/>
<dbReference type="Gene3D" id="1.10.10.60">
    <property type="entry name" value="Homeodomain-like"/>
    <property type="match status" value="1"/>
</dbReference>
<evidence type="ECO:0000256" key="5">
    <source>
        <dbReference type="PROSITE-ProRule" id="PRU00169"/>
    </source>
</evidence>
<dbReference type="OrthoDB" id="9807827at2"/>
<evidence type="ECO:0000256" key="6">
    <source>
        <dbReference type="SAM" id="MobiDB-lite"/>
    </source>
</evidence>
<feature type="domain" description="Sigma-54 factor interaction" evidence="7">
    <location>
        <begin position="152"/>
        <end position="381"/>
    </location>
</feature>
<gene>
    <name evidence="9" type="primary">zraR_1</name>
    <name evidence="9" type="ORF">STSP1_01130</name>
</gene>
<feature type="region of interest" description="Disordered" evidence="6">
    <location>
        <begin position="390"/>
        <end position="410"/>
    </location>
</feature>
<dbReference type="Gene3D" id="3.40.50.2300">
    <property type="match status" value="1"/>
</dbReference>
<dbReference type="CDD" id="cd00009">
    <property type="entry name" value="AAA"/>
    <property type="match status" value="1"/>
</dbReference>
<evidence type="ECO:0000313" key="9">
    <source>
        <dbReference type="EMBL" id="ARN56740.1"/>
    </source>
</evidence>
<keyword evidence="3" id="KW-0805">Transcription regulation</keyword>
<dbReference type="Pfam" id="PF00072">
    <property type="entry name" value="Response_reg"/>
    <property type="match status" value="1"/>
</dbReference>
<dbReference type="InterPro" id="IPR025944">
    <property type="entry name" value="Sigma_54_int_dom_CS"/>
</dbReference>
<dbReference type="InterPro" id="IPR002078">
    <property type="entry name" value="Sigma_54_int"/>
</dbReference>
<evidence type="ECO:0000313" key="10">
    <source>
        <dbReference type="Proteomes" id="UP000193334"/>
    </source>
</evidence>
<dbReference type="Proteomes" id="UP000193334">
    <property type="component" value="Chromosome"/>
</dbReference>
<dbReference type="GO" id="GO:0005524">
    <property type="term" value="F:ATP binding"/>
    <property type="evidence" value="ECO:0007669"/>
    <property type="project" value="UniProtKB-KW"/>
</dbReference>
<evidence type="ECO:0000256" key="4">
    <source>
        <dbReference type="ARBA" id="ARBA00023163"/>
    </source>
</evidence>
<dbReference type="Pfam" id="PF00158">
    <property type="entry name" value="Sigma54_activat"/>
    <property type="match status" value="1"/>
</dbReference>
<dbReference type="InterPro" id="IPR058031">
    <property type="entry name" value="AAA_lid_NorR"/>
</dbReference>
<dbReference type="GO" id="GO:0000160">
    <property type="term" value="P:phosphorelay signal transduction system"/>
    <property type="evidence" value="ECO:0007669"/>
    <property type="project" value="InterPro"/>
</dbReference>
<dbReference type="Pfam" id="PF02954">
    <property type="entry name" value="HTH_8"/>
    <property type="match status" value="1"/>
</dbReference>
<dbReference type="InterPro" id="IPR027417">
    <property type="entry name" value="P-loop_NTPase"/>
</dbReference>
<dbReference type="Gene3D" id="1.10.8.60">
    <property type="match status" value="1"/>
</dbReference>
<dbReference type="AlphaFoldDB" id="A0A1W6LLR5"/>
<evidence type="ECO:0000256" key="3">
    <source>
        <dbReference type="ARBA" id="ARBA00023015"/>
    </source>
</evidence>
<name>A0A1W6LLR5_9BACT</name>
<dbReference type="InterPro" id="IPR003593">
    <property type="entry name" value="AAA+_ATPase"/>
</dbReference>